<evidence type="ECO:0000256" key="1">
    <source>
        <dbReference type="ARBA" id="ARBA00000822"/>
    </source>
</evidence>
<keyword evidence="4" id="KW-0146">Chitin degradation</keyword>
<reference evidence="9 10" key="1">
    <citation type="submission" date="2018-03" db="EMBL/GenBank/DDBJ databases">
        <title>Genomic Encyclopedia of Archaeal and Bacterial Type Strains, Phase II (KMG-II): from individual species to whole genera.</title>
        <authorList>
            <person name="Goeker M."/>
        </authorList>
    </citation>
    <scope>NUCLEOTIDE SEQUENCE [LARGE SCALE GENOMIC DNA]</scope>
    <source>
        <strain evidence="9 10">DSM 24859</strain>
    </source>
</reference>
<dbReference type="InterPro" id="IPR001223">
    <property type="entry name" value="Glyco_hydro18_cat"/>
</dbReference>
<sequence>MEHLHYLLKKGGAYLCMLLLPALFATPALYAFQQKAKEPGKPVIIGYVGGYRGLVNVTQIAAQKLTHINYAFVNVLHNRAVLSNENTDTVNLRLLNKLKEKNPDLKILISVGGWSWSANFSDAVLTDTSRKAFAVSAVDIIRKYGLDGVDIDWEYPARPGEDGNVYRPEDKQNFTLMFAALRAELDKLQRETHRQKLLTTAVGGFVGFLETTEMGKAQQYLDYINLMTYDFYSDKIADHHTNLYTSAVNPSGKSADKAVKAYVAAGVPVNKLVMGIAFYGRRFKMADTSGNGLGGKIVSQSFGKGYTYTKDSLVNYNGFYAYRDEVAKAPYLFNPATKEFITYDDEWSVQNKCAYVTANKMAGVMFWEYFSDEKEYLLDQINTSLRGVPPRPFKVLVLTSKAKDHLAMIAAATPFLQQMAAANNFIADITDDTSRINTANLRNYRVFIQLQLAPFDMSAVQQQALQQYITQGNGYVGIHAAGLTGGYFYAAGRQNWQWFEDFMGGVVYSPHPKYQRATLLIEDRQHPITKDLPEKFEIADEWYEFDKSPRKNVHVLATADESTYKQNKPMGDHPIIWTNQKFPRAVYIGVGHDASLLTNKNYGILLGNAIHWAAAID</sequence>
<evidence type="ECO:0000259" key="8">
    <source>
        <dbReference type="PROSITE" id="PS51910"/>
    </source>
</evidence>
<keyword evidence="4" id="KW-0624">Polysaccharide degradation</keyword>
<dbReference type="SUPFAM" id="SSF54556">
    <property type="entry name" value="Chitinase insertion domain"/>
    <property type="match status" value="1"/>
</dbReference>
<keyword evidence="7" id="KW-0472">Membrane</keyword>
<feature type="domain" description="GH18" evidence="8">
    <location>
        <begin position="42"/>
        <end position="388"/>
    </location>
</feature>
<dbReference type="Gene3D" id="3.10.50.10">
    <property type="match status" value="1"/>
</dbReference>
<evidence type="ECO:0000256" key="4">
    <source>
        <dbReference type="ARBA" id="ARBA00023024"/>
    </source>
</evidence>
<dbReference type="GO" id="GO:0008843">
    <property type="term" value="F:endochitinase activity"/>
    <property type="evidence" value="ECO:0007669"/>
    <property type="project" value="UniProtKB-EC"/>
</dbReference>
<dbReference type="GO" id="GO:0005975">
    <property type="term" value="P:carbohydrate metabolic process"/>
    <property type="evidence" value="ECO:0007669"/>
    <property type="project" value="InterPro"/>
</dbReference>
<evidence type="ECO:0000313" key="10">
    <source>
        <dbReference type="Proteomes" id="UP000240971"/>
    </source>
</evidence>
<dbReference type="EC" id="3.2.1.14" evidence="2"/>
<keyword evidence="3 6" id="KW-0378">Hydrolase</keyword>
<organism evidence="9 10">
    <name type="scientific">Chitinophaga niastensis</name>
    <dbReference type="NCBI Taxonomy" id="536980"/>
    <lineage>
        <taxon>Bacteria</taxon>
        <taxon>Pseudomonadati</taxon>
        <taxon>Bacteroidota</taxon>
        <taxon>Chitinophagia</taxon>
        <taxon>Chitinophagales</taxon>
        <taxon>Chitinophagaceae</taxon>
        <taxon>Chitinophaga</taxon>
    </lineage>
</organism>
<protein>
    <recommendedName>
        <fullName evidence="2">chitinase</fullName>
        <ecNumber evidence="2">3.2.1.14</ecNumber>
    </recommendedName>
</protein>
<dbReference type="InterPro" id="IPR017853">
    <property type="entry name" value="GH"/>
</dbReference>
<dbReference type="InterPro" id="IPR029070">
    <property type="entry name" value="Chitinase_insertion_sf"/>
</dbReference>
<evidence type="ECO:0000256" key="6">
    <source>
        <dbReference type="RuleBase" id="RU000489"/>
    </source>
</evidence>
<dbReference type="PROSITE" id="PS51910">
    <property type="entry name" value="GH18_2"/>
    <property type="match status" value="1"/>
</dbReference>
<feature type="transmembrane region" description="Helical" evidence="7">
    <location>
        <begin position="12"/>
        <end position="32"/>
    </location>
</feature>
<accession>A0A2P8HJL9</accession>
<dbReference type="AlphaFoldDB" id="A0A2P8HJL9"/>
<dbReference type="Gene3D" id="3.40.50.880">
    <property type="match status" value="1"/>
</dbReference>
<evidence type="ECO:0000256" key="5">
    <source>
        <dbReference type="ARBA" id="ARBA00023295"/>
    </source>
</evidence>
<dbReference type="Proteomes" id="UP000240971">
    <property type="component" value="Unassembled WGS sequence"/>
</dbReference>
<dbReference type="PROSITE" id="PS01095">
    <property type="entry name" value="GH18_1"/>
    <property type="match status" value="1"/>
</dbReference>
<evidence type="ECO:0000256" key="2">
    <source>
        <dbReference type="ARBA" id="ARBA00012729"/>
    </source>
</evidence>
<keyword evidence="10" id="KW-1185">Reference proteome</keyword>
<dbReference type="GO" id="GO:0008061">
    <property type="term" value="F:chitin binding"/>
    <property type="evidence" value="ECO:0007669"/>
    <property type="project" value="InterPro"/>
</dbReference>
<dbReference type="InterPro" id="IPR029062">
    <property type="entry name" value="Class_I_gatase-like"/>
</dbReference>
<dbReference type="Gene3D" id="3.20.20.80">
    <property type="entry name" value="Glycosidases"/>
    <property type="match status" value="1"/>
</dbReference>
<evidence type="ECO:0000256" key="7">
    <source>
        <dbReference type="SAM" id="Phobius"/>
    </source>
</evidence>
<dbReference type="InterPro" id="IPR001579">
    <property type="entry name" value="Glyco_hydro_18_chit_AS"/>
</dbReference>
<dbReference type="Pfam" id="PF06283">
    <property type="entry name" value="ThuA"/>
    <property type="match status" value="1"/>
</dbReference>
<name>A0A2P8HJL9_CHINA</name>
<comment type="caution">
    <text evidence="9">The sequence shown here is derived from an EMBL/GenBank/DDBJ whole genome shotgun (WGS) entry which is preliminary data.</text>
</comment>
<evidence type="ECO:0000313" key="9">
    <source>
        <dbReference type="EMBL" id="PSL46409.1"/>
    </source>
</evidence>
<dbReference type="PANTHER" id="PTHR11177:SF317">
    <property type="entry name" value="CHITINASE 12-RELATED"/>
    <property type="match status" value="1"/>
</dbReference>
<gene>
    <name evidence="9" type="ORF">CLV51_103387</name>
</gene>
<dbReference type="Pfam" id="PF00704">
    <property type="entry name" value="Glyco_hydro_18"/>
    <property type="match status" value="1"/>
</dbReference>
<dbReference type="SUPFAM" id="SSF51445">
    <property type="entry name" value="(Trans)glycosidases"/>
    <property type="match status" value="1"/>
</dbReference>
<dbReference type="InterPro" id="IPR050314">
    <property type="entry name" value="Glycosyl_Hydrlase_18"/>
</dbReference>
<dbReference type="CDD" id="cd06548">
    <property type="entry name" value="GH18_chitinase"/>
    <property type="match status" value="1"/>
</dbReference>
<evidence type="ECO:0000256" key="3">
    <source>
        <dbReference type="ARBA" id="ARBA00022801"/>
    </source>
</evidence>
<dbReference type="InterPro" id="IPR029010">
    <property type="entry name" value="ThuA-like"/>
</dbReference>
<dbReference type="InterPro" id="IPR011583">
    <property type="entry name" value="Chitinase_II/V-like_cat"/>
</dbReference>
<dbReference type="SUPFAM" id="SSF52317">
    <property type="entry name" value="Class I glutamine amidotransferase-like"/>
    <property type="match status" value="1"/>
</dbReference>
<dbReference type="SMART" id="SM00636">
    <property type="entry name" value="Glyco_18"/>
    <property type="match status" value="1"/>
</dbReference>
<keyword evidence="5 6" id="KW-0326">Glycosidase</keyword>
<keyword evidence="7" id="KW-1133">Transmembrane helix</keyword>
<dbReference type="GO" id="GO:0006032">
    <property type="term" value="P:chitin catabolic process"/>
    <property type="evidence" value="ECO:0007669"/>
    <property type="project" value="UniProtKB-KW"/>
</dbReference>
<comment type="catalytic activity">
    <reaction evidence="1">
        <text>Random endo-hydrolysis of N-acetyl-beta-D-glucosaminide (1-&gt;4)-beta-linkages in chitin and chitodextrins.</text>
        <dbReference type="EC" id="3.2.1.14"/>
    </reaction>
</comment>
<keyword evidence="4" id="KW-0119">Carbohydrate metabolism</keyword>
<proteinExistence type="predicted"/>
<dbReference type="PANTHER" id="PTHR11177">
    <property type="entry name" value="CHITINASE"/>
    <property type="match status" value="1"/>
</dbReference>
<keyword evidence="7" id="KW-0812">Transmembrane</keyword>
<dbReference type="EMBL" id="PYAW01000003">
    <property type="protein sequence ID" value="PSL46409.1"/>
    <property type="molecule type" value="Genomic_DNA"/>
</dbReference>